<dbReference type="Proteomes" id="UP000502041">
    <property type="component" value="Chromosome"/>
</dbReference>
<dbReference type="CDD" id="cd01948">
    <property type="entry name" value="EAL"/>
    <property type="match status" value="1"/>
</dbReference>
<evidence type="ECO:0000313" key="2">
    <source>
        <dbReference type="EMBL" id="QJC55567.1"/>
    </source>
</evidence>
<proteinExistence type="predicted"/>
<evidence type="ECO:0000259" key="1">
    <source>
        <dbReference type="PROSITE" id="PS50883"/>
    </source>
</evidence>
<dbReference type="InterPro" id="IPR001633">
    <property type="entry name" value="EAL_dom"/>
</dbReference>
<keyword evidence="3" id="KW-1185">Reference proteome</keyword>
<sequence>MEITEGLLLNAEVNVTDTLRTFRDAGIAIAMDDFGTGYSSLAYLKKFELDYLKIDQSFVRNLVEGSDDKALCEAIIVMAHKLGLKVIAEGVETEQQRDLLAGYGCDYAQGWFYSKAIPAQEFEALLAAAKR</sequence>
<reference evidence="2 3" key="1">
    <citation type="submission" date="2020-04" db="EMBL/GenBank/DDBJ databases">
        <title>Complete genome of a Psychrophilic, Marine, Gas Vacuolate Bacterium Polaromonas vacuolata KCTC 22033T.</title>
        <authorList>
            <person name="Hwang K."/>
            <person name="Kim K.M."/>
        </authorList>
    </citation>
    <scope>NUCLEOTIDE SEQUENCE [LARGE SCALE GENOMIC DNA]</scope>
    <source>
        <strain evidence="2 3">KCTC 22033</strain>
    </source>
</reference>
<evidence type="ECO:0000313" key="3">
    <source>
        <dbReference type="Proteomes" id="UP000502041"/>
    </source>
</evidence>
<dbReference type="EC" id="3.1.4.52" evidence="2"/>
<dbReference type="PANTHER" id="PTHR33121">
    <property type="entry name" value="CYCLIC DI-GMP PHOSPHODIESTERASE PDEF"/>
    <property type="match status" value="1"/>
</dbReference>
<dbReference type="SUPFAM" id="SSF141868">
    <property type="entry name" value="EAL domain-like"/>
    <property type="match status" value="1"/>
</dbReference>
<name>A0A6H2H724_9BURK</name>
<dbReference type="PANTHER" id="PTHR33121:SF70">
    <property type="entry name" value="SIGNALING PROTEIN YKOW"/>
    <property type="match status" value="1"/>
</dbReference>
<organism evidence="2 3">
    <name type="scientific">Polaromonas vacuolata</name>
    <dbReference type="NCBI Taxonomy" id="37448"/>
    <lineage>
        <taxon>Bacteria</taxon>
        <taxon>Pseudomonadati</taxon>
        <taxon>Pseudomonadota</taxon>
        <taxon>Betaproteobacteria</taxon>
        <taxon>Burkholderiales</taxon>
        <taxon>Comamonadaceae</taxon>
        <taxon>Polaromonas</taxon>
    </lineage>
</organism>
<dbReference type="PROSITE" id="PS50883">
    <property type="entry name" value="EAL"/>
    <property type="match status" value="1"/>
</dbReference>
<dbReference type="AlphaFoldDB" id="A0A6H2H724"/>
<dbReference type="EMBL" id="CP051461">
    <property type="protein sequence ID" value="QJC55567.1"/>
    <property type="molecule type" value="Genomic_DNA"/>
</dbReference>
<dbReference type="SMART" id="SM00052">
    <property type="entry name" value="EAL"/>
    <property type="match status" value="1"/>
</dbReference>
<accession>A0A6H2H724</accession>
<dbReference type="InterPro" id="IPR035919">
    <property type="entry name" value="EAL_sf"/>
</dbReference>
<dbReference type="KEGG" id="pvac:HC248_00848"/>
<gene>
    <name evidence="2" type="primary">pdeC</name>
    <name evidence="2" type="ORF">HC248_00848</name>
</gene>
<feature type="domain" description="EAL" evidence="1">
    <location>
        <begin position="1"/>
        <end position="130"/>
    </location>
</feature>
<protein>
    <submittedName>
        <fullName evidence="2">Putative cyclic di-GMP phosphodiesterase PdeC</fullName>
        <ecNumber evidence="2">3.1.4.52</ecNumber>
    </submittedName>
</protein>
<dbReference type="InterPro" id="IPR050706">
    <property type="entry name" value="Cyclic-di-GMP_PDE-like"/>
</dbReference>
<dbReference type="Pfam" id="PF00563">
    <property type="entry name" value="EAL"/>
    <property type="match status" value="1"/>
</dbReference>
<dbReference type="GO" id="GO:0071111">
    <property type="term" value="F:cyclic-guanylate-specific phosphodiesterase activity"/>
    <property type="evidence" value="ECO:0007669"/>
    <property type="project" value="UniProtKB-EC"/>
</dbReference>
<keyword evidence="2" id="KW-0378">Hydrolase</keyword>
<dbReference type="Gene3D" id="3.20.20.450">
    <property type="entry name" value="EAL domain"/>
    <property type="match status" value="1"/>
</dbReference>